<dbReference type="Pfam" id="PF01047">
    <property type="entry name" value="MarR"/>
    <property type="match status" value="1"/>
</dbReference>
<dbReference type="RefSeq" id="WP_160819297.1">
    <property type="nucleotide sequence ID" value="NZ_JBHSXE010000001.1"/>
</dbReference>
<evidence type="ECO:0000259" key="1">
    <source>
        <dbReference type="PROSITE" id="PS50995"/>
    </source>
</evidence>
<organism evidence="2 3">
    <name type="scientific">Actinomadura yumaensis</name>
    <dbReference type="NCBI Taxonomy" id="111807"/>
    <lineage>
        <taxon>Bacteria</taxon>
        <taxon>Bacillati</taxon>
        <taxon>Actinomycetota</taxon>
        <taxon>Actinomycetes</taxon>
        <taxon>Streptosporangiales</taxon>
        <taxon>Thermomonosporaceae</taxon>
        <taxon>Actinomadura</taxon>
    </lineage>
</organism>
<dbReference type="Gene3D" id="1.10.10.10">
    <property type="entry name" value="Winged helix-like DNA-binding domain superfamily/Winged helix DNA-binding domain"/>
    <property type="match status" value="1"/>
</dbReference>
<evidence type="ECO:0000313" key="3">
    <source>
        <dbReference type="Proteomes" id="UP001596380"/>
    </source>
</evidence>
<gene>
    <name evidence="2" type="ORF">ACFQKB_15760</name>
</gene>
<feature type="domain" description="HTH marR-type" evidence="1">
    <location>
        <begin position="21"/>
        <end position="152"/>
    </location>
</feature>
<protein>
    <submittedName>
        <fullName evidence="2">MarR family winged helix-turn-helix transcriptional regulator</fullName>
    </submittedName>
</protein>
<proteinExistence type="predicted"/>
<comment type="caution">
    <text evidence="2">The sequence shown here is derived from an EMBL/GenBank/DDBJ whole genome shotgun (WGS) entry which is preliminary data.</text>
</comment>
<evidence type="ECO:0000313" key="2">
    <source>
        <dbReference type="EMBL" id="MFC6881224.1"/>
    </source>
</evidence>
<dbReference type="SMART" id="SM00347">
    <property type="entry name" value="HTH_MARR"/>
    <property type="match status" value="1"/>
</dbReference>
<dbReference type="SUPFAM" id="SSF46785">
    <property type="entry name" value="Winged helix' DNA-binding domain"/>
    <property type="match status" value="1"/>
</dbReference>
<dbReference type="Proteomes" id="UP001596380">
    <property type="component" value="Unassembled WGS sequence"/>
</dbReference>
<dbReference type="EMBL" id="JBHSXS010000007">
    <property type="protein sequence ID" value="MFC6881224.1"/>
    <property type="molecule type" value="Genomic_DNA"/>
</dbReference>
<dbReference type="InterPro" id="IPR036388">
    <property type="entry name" value="WH-like_DNA-bd_sf"/>
</dbReference>
<keyword evidence="3" id="KW-1185">Reference proteome</keyword>
<dbReference type="InterPro" id="IPR039422">
    <property type="entry name" value="MarR/SlyA-like"/>
</dbReference>
<dbReference type="PRINTS" id="PR00598">
    <property type="entry name" value="HTHMARR"/>
</dbReference>
<reference evidence="3" key="1">
    <citation type="journal article" date="2019" name="Int. J. Syst. Evol. Microbiol.">
        <title>The Global Catalogue of Microorganisms (GCM) 10K type strain sequencing project: providing services to taxonomists for standard genome sequencing and annotation.</title>
        <authorList>
            <consortium name="The Broad Institute Genomics Platform"/>
            <consortium name="The Broad Institute Genome Sequencing Center for Infectious Disease"/>
            <person name="Wu L."/>
            <person name="Ma J."/>
        </authorList>
    </citation>
    <scope>NUCLEOTIDE SEQUENCE [LARGE SCALE GENOMIC DNA]</scope>
    <source>
        <strain evidence="3">JCM 3369</strain>
    </source>
</reference>
<sequence length="156" mass="16935">MTGTPPSPAPAVPSAASREAAERAWHNLRVLLHERSDKRREVSERLGLSFFRVKALRRLLAHGPLTLRGLADALLTDRPYATLVVDALERRGLVERTPNPADRRSKIVTLTAEGRATAEEAERILAAPPPAVLGLPPEDLAALDRIAAHLVETPDA</sequence>
<accession>A0ABW2CHL2</accession>
<dbReference type="InterPro" id="IPR000835">
    <property type="entry name" value="HTH_MarR-typ"/>
</dbReference>
<name>A0ABW2CHL2_9ACTN</name>
<dbReference type="PROSITE" id="PS50995">
    <property type="entry name" value="HTH_MARR_2"/>
    <property type="match status" value="1"/>
</dbReference>
<dbReference type="InterPro" id="IPR036390">
    <property type="entry name" value="WH_DNA-bd_sf"/>
</dbReference>
<dbReference type="PANTHER" id="PTHR33164">
    <property type="entry name" value="TRANSCRIPTIONAL REGULATOR, MARR FAMILY"/>
    <property type="match status" value="1"/>
</dbReference>
<dbReference type="PANTHER" id="PTHR33164:SF43">
    <property type="entry name" value="HTH-TYPE TRANSCRIPTIONAL REPRESSOR YETL"/>
    <property type="match status" value="1"/>
</dbReference>